<evidence type="ECO:0000313" key="7">
    <source>
        <dbReference type="EMBL" id="PSR26424.1"/>
    </source>
</evidence>
<feature type="transmembrane region" description="Helical" evidence="6">
    <location>
        <begin position="90"/>
        <end position="115"/>
    </location>
</feature>
<keyword evidence="3 6" id="KW-0812">Transmembrane</keyword>
<dbReference type="GO" id="GO:0005886">
    <property type="term" value="C:plasma membrane"/>
    <property type="evidence" value="ECO:0007669"/>
    <property type="project" value="TreeGrafter"/>
</dbReference>
<feature type="transmembrane region" description="Helical" evidence="6">
    <location>
        <begin position="218"/>
        <end position="239"/>
    </location>
</feature>
<dbReference type="InterPro" id="IPR005226">
    <property type="entry name" value="UPF0014_fam"/>
</dbReference>
<comment type="subcellular location">
    <subcellularLocation>
        <location evidence="1">Membrane</location>
        <topology evidence="1">Multi-pass membrane protein</topology>
    </subcellularLocation>
</comment>
<name>A0A2T2WW10_9FIRM</name>
<keyword evidence="5 6" id="KW-0472">Membrane</keyword>
<evidence type="ECO:0000256" key="1">
    <source>
        <dbReference type="ARBA" id="ARBA00004141"/>
    </source>
</evidence>
<sequence>MHADLAPGKLVLLLVLIGISLIISRIRRYGLERDLLEGTVRTFVQLFAVGFVLDAIFRANHWYWTVLMLLVMVVVATQNASRRGRGIPGIFWWAGVSIACGTLLTMMLLLGLQIIQFSPRYVIPVGGMIIGNSMIASGLVLNRFLEDLALKRERVETYLSLGASPEFAIKNVLSPSVRGGMIPTVDSMKTVGLVSLPGMMTGAILAGDNPLGAVELQIMVMLVLATAVMITSTVLGYILSRVAFTPSQQLITLQQPTR</sequence>
<keyword evidence="4 6" id="KW-1133">Transmembrane helix</keyword>
<reference evidence="7 8" key="1">
    <citation type="journal article" date="2014" name="BMC Genomics">
        <title>Comparison of environmental and isolate Sulfobacillus genomes reveals diverse carbon, sulfur, nitrogen, and hydrogen metabolisms.</title>
        <authorList>
            <person name="Justice N.B."/>
            <person name="Norman A."/>
            <person name="Brown C.T."/>
            <person name="Singh A."/>
            <person name="Thomas B.C."/>
            <person name="Banfield J.F."/>
        </authorList>
    </citation>
    <scope>NUCLEOTIDE SEQUENCE [LARGE SCALE GENOMIC DNA]</scope>
    <source>
        <strain evidence="7">AMDSBA1</strain>
    </source>
</reference>
<feature type="transmembrane region" description="Helical" evidence="6">
    <location>
        <begin position="38"/>
        <end position="56"/>
    </location>
</feature>
<organism evidence="7 8">
    <name type="scientific">Sulfobacillus benefaciens</name>
    <dbReference type="NCBI Taxonomy" id="453960"/>
    <lineage>
        <taxon>Bacteria</taxon>
        <taxon>Bacillati</taxon>
        <taxon>Bacillota</taxon>
        <taxon>Clostridia</taxon>
        <taxon>Eubacteriales</taxon>
        <taxon>Clostridiales Family XVII. Incertae Sedis</taxon>
        <taxon>Sulfobacillus</taxon>
    </lineage>
</organism>
<evidence type="ECO:0000313" key="8">
    <source>
        <dbReference type="Proteomes" id="UP000242699"/>
    </source>
</evidence>
<dbReference type="EMBL" id="PXYT01000036">
    <property type="protein sequence ID" value="PSR26424.1"/>
    <property type="molecule type" value="Genomic_DNA"/>
</dbReference>
<evidence type="ECO:0000256" key="2">
    <source>
        <dbReference type="ARBA" id="ARBA00005268"/>
    </source>
</evidence>
<accession>A0A2T2WW10</accession>
<dbReference type="AlphaFoldDB" id="A0A2T2WW10"/>
<evidence type="ECO:0000256" key="3">
    <source>
        <dbReference type="ARBA" id="ARBA00022692"/>
    </source>
</evidence>
<dbReference type="PANTHER" id="PTHR30028:SF0">
    <property type="entry name" value="PROTEIN ALUMINUM SENSITIVE 3"/>
    <property type="match status" value="1"/>
</dbReference>
<dbReference type="PANTHER" id="PTHR30028">
    <property type="entry name" value="UPF0014 INNER MEMBRANE PROTEIN YBBM-RELATED"/>
    <property type="match status" value="1"/>
</dbReference>
<comment type="caution">
    <text evidence="7">The sequence shown here is derived from an EMBL/GenBank/DDBJ whole genome shotgun (WGS) entry which is preliminary data.</text>
</comment>
<evidence type="ECO:0000256" key="5">
    <source>
        <dbReference type="ARBA" id="ARBA00023136"/>
    </source>
</evidence>
<comment type="similarity">
    <text evidence="2">Belongs to the UPF0014 family.</text>
</comment>
<feature type="transmembrane region" description="Helical" evidence="6">
    <location>
        <begin position="62"/>
        <end position="78"/>
    </location>
</feature>
<protein>
    <submittedName>
        <fullName evidence="7">Iron export ABC transporter permease subunit FetB</fullName>
    </submittedName>
</protein>
<evidence type="ECO:0000256" key="6">
    <source>
        <dbReference type="SAM" id="Phobius"/>
    </source>
</evidence>
<feature type="transmembrane region" description="Helical" evidence="6">
    <location>
        <begin position="6"/>
        <end position="26"/>
    </location>
</feature>
<dbReference type="Proteomes" id="UP000242699">
    <property type="component" value="Unassembled WGS sequence"/>
</dbReference>
<gene>
    <name evidence="7" type="ORF">C7B43_13860</name>
</gene>
<feature type="transmembrane region" description="Helical" evidence="6">
    <location>
        <begin position="188"/>
        <end position="206"/>
    </location>
</feature>
<feature type="transmembrane region" description="Helical" evidence="6">
    <location>
        <begin position="121"/>
        <end position="145"/>
    </location>
</feature>
<evidence type="ECO:0000256" key="4">
    <source>
        <dbReference type="ARBA" id="ARBA00022989"/>
    </source>
</evidence>
<proteinExistence type="inferred from homology"/>
<dbReference type="Pfam" id="PF03649">
    <property type="entry name" value="UPF0014"/>
    <property type="match status" value="1"/>
</dbReference>